<evidence type="ECO:0000256" key="2">
    <source>
        <dbReference type="ARBA" id="ARBA00007236"/>
    </source>
</evidence>
<dbReference type="Proteomes" id="UP001195483">
    <property type="component" value="Unassembled WGS sequence"/>
</dbReference>
<dbReference type="InterPro" id="IPR029034">
    <property type="entry name" value="Cystine-knot_cytokine"/>
</dbReference>
<evidence type="ECO:0000256" key="3">
    <source>
        <dbReference type="ARBA" id="ARBA00022525"/>
    </source>
</evidence>
<evidence type="ECO:0000313" key="5">
    <source>
        <dbReference type="EMBL" id="KAK3585338.1"/>
    </source>
</evidence>
<dbReference type="GO" id="GO:0005576">
    <property type="term" value="C:extracellular region"/>
    <property type="evidence" value="ECO:0007669"/>
    <property type="project" value="UniProtKB-SubCell"/>
</dbReference>
<gene>
    <name evidence="5" type="ORF">CHS0354_004604</name>
</gene>
<dbReference type="InterPro" id="IPR010345">
    <property type="entry name" value="IL-17_fam"/>
</dbReference>
<comment type="caution">
    <text evidence="5">The sequence shown here is derived from an EMBL/GenBank/DDBJ whole genome shotgun (WGS) entry which is preliminary data.</text>
</comment>
<reference evidence="5" key="3">
    <citation type="submission" date="2023-05" db="EMBL/GenBank/DDBJ databases">
        <authorList>
            <person name="Smith C.H."/>
        </authorList>
    </citation>
    <scope>NUCLEOTIDE SEQUENCE</scope>
    <source>
        <strain evidence="5">CHS0354</strain>
        <tissue evidence="5">Mantle</tissue>
    </source>
</reference>
<organism evidence="5 6">
    <name type="scientific">Potamilus streckersoni</name>
    <dbReference type="NCBI Taxonomy" id="2493646"/>
    <lineage>
        <taxon>Eukaryota</taxon>
        <taxon>Metazoa</taxon>
        <taxon>Spiralia</taxon>
        <taxon>Lophotrochozoa</taxon>
        <taxon>Mollusca</taxon>
        <taxon>Bivalvia</taxon>
        <taxon>Autobranchia</taxon>
        <taxon>Heteroconchia</taxon>
        <taxon>Palaeoheterodonta</taxon>
        <taxon>Unionida</taxon>
        <taxon>Unionoidea</taxon>
        <taxon>Unionidae</taxon>
        <taxon>Ambleminae</taxon>
        <taxon>Lampsilini</taxon>
        <taxon>Potamilus</taxon>
    </lineage>
</organism>
<reference evidence="5" key="2">
    <citation type="journal article" date="2021" name="Genome Biol. Evol.">
        <title>Developing a high-quality reference genome for a parasitic bivalve with doubly uniparental inheritance (Bivalvia: Unionida).</title>
        <authorList>
            <person name="Smith C.H."/>
        </authorList>
    </citation>
    <scope>NUCLEOTIDE SEQUENCE</scope>
    <source>
        <strain evidence="5">CHS0354</strain>
        <tissue evidence="5">Mantle</tissue>
    </source>
</reference>
<dbReference type="Pfam" id="PF06083">
    <property type="entry name" value="IL17"/>
    <property type="match status" value="1"/>
</dbReference>
<protein>
    <submittedName>
        <fullName evidence="5">Uncharacterized protein</fullName>
    </submittedName>
</protein>
<sequence length="211" mass="24287">MMATIVLTRHIAIGCICISSVLLYVLSLPVKNPIKSHHSATSSERSCQFPTTRQLNRLDERFKNSRLFRREIHESFSLLNTSIMNPIRQLSNVPAEFIKKMEIGIDSNRECPSLSEYSSGQPIKICPHYFVIEYDEFRVPVTLAQARCRCEGCLGISGRVCQPIYYNTRVLRVVDCNRKGFYEYNEVWEPIAVGCSCEQMYNKKHPVMPSR</sequence>
<keyword evidence="6" id="KW-1185">Reference proteome</keyword>
<proteinExistence type="inferred from homology"/>
<evidence type="ECO:0000313" key="6">
    <source>
        <dbReference type="Proteomes" id="UP001195483"/>
    </source>
</evidence>
<evidence type="ECO:0000256" key="4">
    <source>
        <dbReference type="ARBA" id="ARBA00022729"/>
    </source>
</evidence>
<dbReference type="EMBL" id="JAEAOA010000334">
    <property type="protein sequence ID" value="KAK3585338.1"/>
    <property type="molecule type" value="Genomic_DNA"/>
</dbReference>
<comment type="similarity">
    <text evidence="2">Belongs to the IL-17 family.</text>
</comment>
<evidence type="ECO:0000256" key="1">
    <source>
        <dbReference type="ARBA" id="ARBA00004613"/>
    </source>
</evidence>
<name>A0AAE0S5C7_9BIVA</name>
<accession>A0AAE0S5C7</accession>
<dbReference type="SUPFAM" id="SSF57501">
    <property type="entry name" value="Cystine-knot cytokines"/>
    <property type="match status" value="1"/>
</dbReference>
<dbReference type="Gene3D" id="2.10.90.10">
    <property type="entry name" value="Cystine-knot cytokines"/>
    <property type="match status" value="1"/>
</dbReference>
<keyword evidence="4" id="KW-0732">Signal</keyword>
<dbReference type="AlphaFoldDB" id="A0AAE0S5C7"/>
<reference evidence="5" key="1">
    <citation type="journal article" date="2021" name="Genome Biol. Evol.">
        <title>A High-Quality Reference Genome for a Parasitic Bivalve with Doubly Uniparental Inheritance (Bivalvia: Unionida).</title>
        <authorList>
            <person name="Smith C.H."/>
        </authorList>
    </citation>
    <scope>NUCLEOTIDE SEQUENCE</scope>
    <source>
        <strain evidence="5">CHS0354</strain>
    </source>
</reference>
<keyword evidence="3" id="KW-0964">Secreted</keyword>
<comment type="subcellular location">
    <subcellularLocation>
        <location evidence="1">Secreted</location>
    </subcellularLocation>
</comment>
<dbReference type="GO" id="GO:0005125">
    <property type="term" value="F:cytokine activity"/>
    <property type="evidence" value="ECO:0007669"/>
    <property type="project" value="InterPro"/>
</dbReference>